<gene>
    <name evidence="2" type="ORF">SOCE836_069830</name>
</gene>
<feature type="region of interest" description="Disordered" evidence="1">
    <location>
        <begin position="11"/>
        <end position="45"/>
    </location>
</feature>
<evidence type="ECO:0000313" key="3">
    <source>
        <dbReference type="Proteomes" id="UP000295497"/>
    </source>
</evidence>
<organism evidence="2 3">
    <name type="scientific">Sorangium cellulosum</name>
    <name type="common">Polyangium cellulosum</name>
    <dbReference type="NCBI Taxonomy" id="56"/>
    <lineage>
        <taxon>Bacteria</taxon>
        <taxon>Pseudomonadati</taxon>
        <taxon>Myxococcota</taxon>
        <taxon>Polyangia</taxon>
        <taxon>Polyangiales</taxon>
        <taxon>Polyangiaceae</taxon>
        <taxon>Sorangium</taxon>
    </lineage>
</organism>
<dbReference type="EMBL" id="CP012672">
    <property type="protein sequence ID" value="AUX34806.1"/>
    <property type="molecule type" value="Genomic_DNA"/>
</dbReference>
<evidence type="ECO:0000256" key="1">
    <source>
        <dbReference type="SAM" id="MobiDB-lite"/>
    </source>
</evidence>
<feature type="compositionally biased region" description="Low complexity" evidence="1">
    <location>
        <begin position="36"/>
        <end position="45"/>
    </location>
</feature>
<feature type="compositionally biased region" description="Low complexity" evidence="1">
    <location>
        <begin position="11"/>
        <end position="23"/>
    </location>
</feature>
<accession>A0A4P2QXA0</accession>
<proteinExistence type="predicted"/>
<name>A0A4P2QXA0_SORCE</name>
<protein>
    <submittedName>
        <fullName evidence="2">Uncharacterized protein</fullName>
    </submittedName>
</protein>
<reference evidence="2 3" key="1">
    <citation type="submission" date="2015-09" db="EMBL/GenBank/DDBJ databases">
        <title>Sorangium comparison.</title>
        <authorList>
            <person name="Zaburannyi N."/>
            <person name="Bunk B."/>
            <person name="Overmann J."/>
            <person name="Mueller R."/>
        </authorList>
    </citation>
    <scope>NUCLEOTIDE SEQUENCE [LARGE SCALE GENOMIC DNA]</scope>
    <source>
        <strain evidence="2 3">So ce836</strain>
    </source>
</reference>
<dbReference type="AlphaFoldDB" id="A0A4P2QXA0"/>
<dbReference type="Proteomes" id="UP000295497">
    <property type="component" value="Chromosome"/>
</dbReference>
<evidence type="ECO:0000313" key="2">
    <source>
        <dbReference type="EMBL" id="AUX34806.1"/>
    </source>
</evidence>
<sequence length="60" mass="5534">MAPCAIGAAVASPSVGPGRRSPSGAGGAGALPPAPARGCPAAGGPAAPAHWPLVGWAPVW</sequence>